<dbReference type="GO" id="GO:0005524">
    <property type="term" value="F:ATP binding"/>
    <property type="evidence" value="ECO:0007669"/>
    <property type="project" value="InterPro"/>
</dbReference>
<reference evidence="2 4" key="1">
    <citation type="submission" date="2019-09" db="EMBL/GenBank/DDBJ databases">
        <title>Taxonomic organization of the family Brucellaceae based on a phylogenomic approach.</title>
        <authorList>
            <person name="Leclercq S."/>
            <person name="Cloeckaert A."/>
            <person name="Zygmunt M.S."/>
        </authorList>
    </citation>
    <scope>NUCLEOTIDE SEQUENCE [LARGE SCALE GENOMIC DNA]</scope>
    <source>
        <strain evidence="2 4">LMG 18957</strain>
    </source>
</reference>
<proteinExistence type="predicted"/>
<organism evidence="3 5">
    <name type="scientific">Brucella tritici</name>
    <dbReference type="NCBI Taxonomy" id="94626"/>
    <lineage>
        <taxon>Bacteria</taxon>
        <taxon>Pseudomonadati</taxon>
        <taxon>Pseudomonadota</taxon>
        <taxon>Alphaproteobacteria</taxon>
        <taxon>Hyphomicrobiales</taxon>
        <taxon>Brucellaceae</taxon>
        <taxon>Brucella/Ochrobactrum group</taxon>
        <taxon>Brucella</taxon>
    </lineage>
</organism>
<evidence type="ECO:0000313" key="3">
    <source>
        <dbReference type="EMBL" id="NKW09257.1"/>
    </source>
</evidence>
<dbReference type="RefSeq" id="WP_151677414.1">
    <property type="nucleotide sequence ID" value="NZ_WBWA01000004.1"/>
</dbReference>
<evidence type="ECO:0000313" key="2">
    <source>
        <dbReference type="EMBL" id="KAB2666135.1"/>
    </source>
</evidence>
<keyword evidence="3" id="KW-0347">Helicase</keyword>
<name>A0A7X6J9U2_9HYPH</name>
<keyword evidence="3" id="KW-0067">ATP-binding</keyword>
<reference evidence="3 5" key="2">
    <citation type="submission" date="2020-04" db="EMBL/GenBank/DDBJ databases">
        <title>Whole genome sequencing of clinical and environmental type strains of Ochrobactrum.</title>
        <authorList>
            <person name="Dharne M."/>
        </authorList>
    </citation>
    <scope>NUCLEOTIDE SEQUENCE [LARGE SCALE GENOMIC DNA]</scope>
    <source>
        <strain evidence="3 5">DSM 13340</strain>
    </source>
</reference>
<keyword evidence="3" id="KW-0547">Nucleotide-binding</keyword>
<dbReference type="EMBL" id="WBWA01000004">
    <property type="protein sequence ID" value="KAB2666135.1"/>
    <property type="molecule type" value="Genomic_DNA"/>
</dbReference>
<feature type="domain" description="SF4 helicase" evidence="1">
    <location>
        <begin position="61"/>
        <end position="111"/>
    </location>
</feature>
<dbReference type="Gene3D" id="3.40.50.300">
    <property type="entry name" value="P-loop containing nucleotide triphosphate hydrolases"/>
    <property type="match status" value="1"/>
</dbReference>
<dbReference type="PANTHER" id="PTHR30153:SF2">
    <property type="entry name" value="REPLICATIVE DNA HELICASE"/>
    <property type="match status" value="1"/>
</dbReference>
<gene>
    <name evidence="2" type="ORF">F9K91_05860</name>
    <name evidence="3" type="ORF">HGG76_03905</name>
</gene>
<dbReference type="InterPro" id="IPR007694">
    <property type="entry name" value="DNA_helicase_DnaB-like_C"/>
</dbReference>
<dbReference type="GO" id="GO:0006260">
    <property type="term" value="P:DNA replication"/>
    <property type="evidence" value="ECO:0007669"/>
    <property type="project" value="InterPro"/>
</dbReference>
<sequence length="247" mass="27806">MRLSSPIYHLKRRAKRLANDADIPFHAALDRIAAQEGYRSWSLLVNKVSAPVSAREIYGYLKSNDMVLIGARPSNGKTLLSLDILVEAMRDGNCGLFFSLEYTEREIDGRFKALGVDQSNFRHLFHFDCSDAICADYMIAKLDAAPAGTVVVIDYLQILDQKRDKPDLSTQIAALRSFASERRLTILCISQIDRSFDPATKQCPGIKDVRLPNPLDLALFDTCLFLNNGEIRVQSRDRMKTLEDMTS</sequence>
<dbReference type="InterPro" id="IPR027417">
    <property type="entry name" value="P-loop_NTPase"/>
</dbReference>
<evidence type="ECO:0000313" key="4">
    <source>
        <dbReference type="Proteomes" id="UP000430843"/>
    </source>
</evidence>
<dbReference type="GO" id="GO:0003678">
    <property type="term" value="F:DNA helicase activity"/>
    <property type="evidence" value="ECO:0007669"/>
    <property type="project" value="InterPro"/>
</dbReference>
<dbReference type="EMBL" id="JAAXZB010000001">
    <property type="protein sequence ID" value="NKW09257.1"/>
    <property type="molecule type" value="Genomic_DNA"/>
</dbReference>
<dbReference type="Pfam" id="PF03796">
    <property type="entry name" value="DnaB_C"/>
    <property type="match status" value="2"/>
</dbReference>
<dbReference type="NCBIfam" id="NF004629">
    <property type="entry name" value="PRK05973.1"/>
    <property type="match status" value="1"/>
</dbReference>
<protein>
    <submittedName>
        <fullName evidence="3">DNA helicase</fullName>
    </submittedName>
</protein>
<evidence type="ECO:0000259" key="1">
    <source>
        <dbReference type="Pfam" id="PF03796"/>
    </source>
</evidence>
<evidence type="ECO:0000313" key="5">
    <source>
        <dbReference type="Proteomes" id="UP000558475"/>
    </source>
</evidence>
<dbReference type="Proteomes" id="UP000558475">
    <property type="component" value="Unassembled WGS sequence"/>
</dbReference>
<keyword evidence="3" id="KW-0378">Hydrolase</keyword>
<feature type="domain" description="SF4 helicase" evidence="1">
    <location>
        <begin position="148"/>
        <end position="210"/>
    </location>
</feature>
<dbReference type="GO" id="GO:0005829">
    <property type="term" value="C:cytosol"/>
    <property type="evidence" value="ECO:0007669"/>
    <property type="project" value="TreeGrafter"/>
</dbReference>
<keyword evidence="4" id="KW-1185">Reference proteome</keyword>
<dbReference type="AlphaFoldDB" id="A0A7X6J9U2"/>
<accession>A0A7X6J9U2</accession>
<comment type="caution">
    <text evidence="3">The sequence shown here is derived from an EMBL/GenBank/DDBJ whole genome shotgun (WGS) entry which is preliminary data.</text>
</comment>
<dbReference type="SUPFAM" id="SSF52540">
    <property type="entry name" value="P-loop containing nucleoside triphosphate hydrolases"/>
    <property type="match status" value="1"/>
</dbReference>
<dbReference type="Proteomes" id="UP000430843">
    <property type="component" value="Unassembled WGS sequence"/>
</dbReference>
<dbReference type="PANTHER" id="PTHR30153">
    <property type="entry name" value="REPLICATIVE DNA HELICASE DNAB"/>
    <property type="match status" value="1"/>
</dbReference>